<comment type="caution">
    <text evidence="2">The sequence shown here is derived from an EMBL/GenBank/DDBJ whole genome shotgun (WGS) entry which is preliminary data.</text>
</comment>
<feature type="region of interest" description="Disordered" evidence="1">
    <location>
        <begin position="60"/>
        <end position="118"/>
    </location>
</feature>
<proteinExistence type="predicted"/>
<accession>A0ABR4H8G1</accession>
<organism evidence="2 3">
    <name type="scientific">Aspergillus granulosus</name>
    <dbReference type="NCBI Taxonomy" id="176169"/>
    <lineage>
        <taxon>Eukaryota</taxon>
        <taxon>Fungi</taxon>
        <taxon>Dikarya</taxon>
        <taxon>Ascomycota</taxon>
        <taxon>Pezizomycotina</taxon>
        <taxon>Eurotiomycetes</taxon>
        <taxon>Eurotiomycetidae</taxon>
        <taxon>Eurotiales</taxon>
        <taxon>Aspergillaceae</taxon>
        <taxon>Aspergillus</taxon>
        <taxon>Aspergillus subgen. Nidulantes</taxon>
    </lineage>
</organism>
<evidence type="ECO:0000313" key="3">
    <source>
        <dbReference type="Proteomes" id="UP001610334"/>
    </source>
</evidence>
<gene>
    <name evidence="2" type="ORF">BJX63DRAFT_267158</name>
</gene>
<name>A0ABR4H8G1_9EURO</name>
<dbReference type="Proteomes" id="UP001610334">
    <property type="component" value="Unassembled WGS sequence"/>
</dbReference>
<reference evidence="2 3" key="1">
    <citation type="submission" date="2024-07" db="EMBL/GenBank/DDBJ databases">
        <title>Section-level genome sequencing and comparative genomics of Aspergillus sections Usti and Cavernicolus.</title>
        <authorList>
            <consortium name="Lawrence Berkeley National Laboratory"/>
            <person name="Nybo J.L."/>
            <person name="Vesth T.C."/>
            <person name="Theobald S."/>
            <person name="Frisvad J.C."/>
            <person name="Larsen T.O."/>
            <person name="Kjaerboelling I."/>
            <person name="Rothschild-Mancinelli K."/>
            <person name="Lyhne E.K."/>
            <person name="Kogle M.E."/>
            <person name="Barry K."/>
            <person name="Clum A."/>
            <person name="Na H."/>
            <person name="Ledsgaard L."/>
            <person name="Lin J."/>
            <person name="Lipzen A."/>
            <person name="Kuo A."/>
            <person name="Riley R."/>
            <person name="Mondo S."/>
            <person name="Labutti K."/>
            <person name="Haridas S."/>
            <person name="Pangalinan J."/>
            <person name="Salamov A.A."/>
            <person name="Simmons B.A."/>
            <person name="Magnuson J.K."/>
            <person name="Chen J."/>
            <person name="Drula E."/>
            <person name="Henrissat B."/>
            <person name="Wiebenga A."/>
            <person name="Lubbers R.J."/>
            <person name="Gomes A.C."/>
            <person name="Makela M.R."/>
            <person name="Stajich J."/>
            <person name="Grigoriev I.V."/>
            <person name="Mortensen U.H."/>
            <person name="De Vries R.P."/>
            <person name="Baker S.E."/>
            <person name="Andersen M.R."/>
        </authorList>
    </citation>
    <scope>NUCLEOTIDE SEQUENCE [LARGE SCALE GENOMIC DNA]</scope>
    <source>
        <strain evidence="2 3">CBS 588.65</strain>
    </source>
</reference>
<sequence>MVQARSNSLELLRRRPRIVFLQLDVSCQGSGSKRHIYYLIQLSDRLVVILNIFDTNARKPPTHFLSDKSFERNSTTTPKASFPRTPLPAPNPKTRKKEACCHSSPTNSVPRPHTSLVPPSVQTKTWIRAEAQALLPPRTEGHVPS</sequence>
<evidence type="ECO:0000313" key="2">
    <source>
        <dbReference type="EMBL" id="KAL2811746.1"/>
    </source>
</evidence>
<evidence type="ECO:0000256" key="1">
    <source>
        <dbReference type="SAM" id="MobiDB-lite"/>
    </source>
</evidence>
<dbReference type="EMBL" id="JBFXLT010000054">
    <property type="protein sequence ID" value="KAL2811746.1"/>
    <property type="molecule type" value="Genomic_DNA"/>
</dbReference>
<keyword evidence="3" id="KW-1185">Reference proteome</keyword>
<protein>
    <submittedName>
        <fullName evidence="2">Uncharacterized protein</fullName>
    </submittedName>
</protein>